<proteinExistence type="inferred from homology"/>
<dbReference type="SUPFAM" id="SSF57667">
    <property type="entry name" value="beta-beta-alpha zinc fingers"/>
    <property type="match status" value="2"/>
</dbReference>
<dbReference type="Gene3D" id="3.30.160.60">
    <property type="entry name" value="Classic Zinc Finger"/>
    <property type="match status" value="4"/>
</dbReference>
<dbReference type="OrthoDB" id="9978265at2759"/>
<evidence type="ECO:0000256" key="5">
    <source>
        <dbReference type="ARBA" id="ARBA00022833"/>
    </source>
</evidence>
<evidence type="ECO:0000256" key="2">
    <source>
        <dbReference type="ARBA" id="ARBA00022723"/>
    </source>
</evidence>
<dbReference type="PANTHER" id="PTHR24388">
    <property type="entry name" value="ZINC FINGER PROTEIN"/>
    <property type="match status" value="1"/>
</dbReference>
<keyword evidence="3" id="KW-0677">Repeat</keyword>
<evidence type="ECO:0000256" key="3">
    <source>
        <dbReference type="ARBA" id="ARBA00022737"/>
    </source>
</evidence>
<dbReference type="GO" id="GO:0000981">
    <property type="term" value="F:DNA-binding transcription factor activity, RNA polymerase II-specific"/>
    <property type="evidence" value="ECO:0007669"/>
    <property type="project" value="TreeGrafter"/>
</dbReference>
<evidence type="ECO:0000256" key="7">
    <source>
        <dbReference type="ARBA" id="ARBA00037948"/>
    </source>
</evidence>
<evidence type="ECO:0000313" key="9">
    <source>
        <dbReference type="EMBL" id="CAD7233920.1"/>
    </source>
</evidence>
<dbReference type="SMART" id="SM00355">
    <property type="entry name" value="ZnF_C2H2"/>
    <property type="match status" value="4"/>
</dbReference>
<dbReference type="PROSITE" id="PS00028">
    <property type="entry name" value="ZINC_FINGER_C2H2_1"/>
    <property type="match status" value="4"/>
</dbReference>
<dbReference type="Pfam" id="PF00096">
    <property type="entry name" value="zf-C2H2"/>
    <property type="match status" value="2"/>
</dbReference>
<comment type="similarity">
    <text evidence="7">Belongs to the snail C2H2-type zinc-finger protein family.</text>
</comment>
<evidence type="ECO:0000256" key="4">
    <source>
        <dbReference type="ARBA" id="ARBA00022771"/>
    </source>
</evidence>
<sequence length="224" mass="26157">MGNERRENIPARTAREFPGNVKIRKISLRKREITPDPEKKAGNLTMDKRTPSRAKPMLDHPETHTAEKPLSCSQCDARFSLKSQLVSHEKTHSVEKKPFQCSHCDARFARKASKVDHEKKHTEEKPFCCSYCGARFLRRNDHKRHELRHTGEKSFSCSRCNARFFNTSDLRKHVQRHVGVEAAMKDNRKRDKPRHFARNIQYQWALHCLTEGYFKTVVACEEEG</sequence>
<dbReference type="PROSITE" id="PS50157">
    <property type="entry name" value="ZINC_FINGER_C2H2_2"/>
    <property type="match status" value="4"/>
</dbReference>
<organism evidence="9">
    <name type="scientific">Cyprideis torosa</name>
    <dbReference type="NCBI Taxonomy" id="163714"/>
    <lineage>
        <taxon>Eukaryota</taxon>
        <taxon>Metazoa</taxon>
        <taxon>Ecdysozoa</taxon>
        <taxon>Arthropoda</taxon>
        <taxon>Crustacea</taxon>
        <taxon>Oligostraca</taxon>
        <taxon>Ostracoda</taxon>
        <taxon>Podocopa</taxon>
        <taxon>Podocopida</taxon>
        <taxon>Cytherocopina</taxon>
        <taxon>Cytheroidea</taxon>
        <taxon>Cytherideidae</taxon>
        <taxon>Cyprideis</taxon>
    </lineage>
</organism>
<dbReference type="InterPro" id="IPR013087">
    <property type="entry name" value="Znf_C2H2_type"/>
</dbReference>
<evidence type="ECO:0000256" key="1">
    <source>
        <dbReference type="ARBA" id="ARBA00004123"/>
    </source>
</evidence>
<feature type="region of interest" description="Disordered" evidence="8">
    <location>
        <begin position="29"/>
        <end position="69"/>
    </location>
</feature>
<keyword evidence="6" id="KW-0539">Nucleus</keyword>
<keyword evidence="4" id="KW-0863">Zinc-finger</keyword>
<name>A0A7R8ZW46_9CRUS</name>
<protein>
    <submittedName>
        <fullName evidence="9">Uncharacterized protein</fullName>
    </submittedName>
</protein>
<dbReference type="FunFam" id="3.30.160.60:FF:000534">
    <property type="entry name" value="zinc finger protein 674"/>
    <property type="match status" value="1"/>
</dbReference>
<gene>
    <name evidence="9" type="ORF">CTOB1V02_LOCUS11738</name>
</gene>
<reference evidence="9" key="1">
    <citation type="submission" date="2020-11" db="EMBL/GenBank/DDBJ databases">
        <authorList>
            <person name="Tran Van P."/>
        </authorList>
    </citation>
    <scope>NUCLEOTIDE SEQUENCE</scope>
</reference>
<dbReference type="GO" id="GO:0005634">
    <property type="term" value="C:nucleus"/>
    <property type="evidence" value="ECO:0007669"/>
    <property type="project" value="UniProtKB-SubCell"/>
</dbReference>
<feature type="non-terminal residue" evidence="9">
    <location>
        <position position="224"/>
    </location>
</feature>
<dbReference type="InterPro" id="IPR050527">
    <property type="entry name" value="Snail/Krueppel_Znf"/>
</dbReference>
<dbReference type="PANTHER" id="PTHR24388:SF54">
    <property type="entry name" value="PROTEIN ESCARGOT"/>
    <property type="match status" value="1"/>
</dbReference>
<evidence type="ECO:0000256" key="6">
    <source>
        <dbReference type="ARBA" id="ARBA00023242"/>
    </source>
</evidence>
<dbReference type="AlphaFoldDB" id="A0A7R8ZW46"/>
<evidence type="ECO:0000256" key="8">
    <source>
        <dbReference type="SAM" id="MobiDB-lite"/>
    </source>
</evidence>
<comment type="subcellular location">
    <subcellularLocation>
        <location evidence="1">Nucleus</location>
    </subcellularLocation>
</comment>
<dbReference type="EMBL" id="OB667286">
    <property type="protein sequence ID" value="CAD7233920.1"/>
    <property type="molecule type" value="Genomic_DNA"/>
</dbReference>
<feature type="compositionally biased region" description="Basic and acidic residues" evidence="8">
    <location>
        <begin position="29"/>
        <end position="67"/>
    </location>
</feature>
<dbReference type="InterPro" id="IPR036236">
    <property type="entry name" value="Znf_C2H2_sf"/>
</dbReference>
<dbReference type="GO" id="GO:0008270">
    <property type="term" value="F:zinc ion binding"/>
    <property type="evidence" value="ECO:0007669"/>
    <property type="project" value="UniProtKB-KW"/>
</dbReference>
<keyword evidence="2" id="KW-0479">Metal-binding</keyword>
<dbReference type="GO" id="GO:0000978">
    <property type="term" value="F:RNA polymerase II cis-regulatory region sequence-specific DNA binding"/>
    <property type="evidence" value="ECO:0007669"/>
    <property type="project" value="TreeGrafter"/>
</dbReference>
<accession>A0A7R8ZW46</accession>
<keyword evidence="5" id="KW-0862">Zinc</keyword>